<accession>A0A4T0VYW9</accession>
<feature type="compositionally biased region" description="Basic residues" evidence="1">
    <location>
        <begin position="353"/>
        <end position="369"/>
    </location>
</feature>
<proteinExistence type="predicted"/>
<dbReference type="EMBL" id="MWPZ01000005">
    <property type="protein sequence ID" value="TIC97942.1"/>
    <property type="molecule type" value="Genomic_DNA"/>
</dbReference>
<feature type="region of interest" description="Disordered" evidence="1">
    <location>
        <begin position="322"/>
        <end position="423"/>
    </location>
</feature>
<gene>
    <name evidence="2" type="ORF">CH35J_006551</name>
</gene>
<dbReference type="AlphaFoldDB" id="A0A4T0VYW9"/>
<organism evidence="2 3">
    <name type="scientific">Colletotrichum higginsianum</name>
    <dbReference type="NCBI Taxonomy" id="80884"/>
    <lineage>
        <taxon>Eukaryota</taxon>
        <taxon>Fungi</taxon>
        <taxon>Dikarya</taxon>
        <taxon>Ascomycota</taxon>
        <taxon>Pezizomycotina</taxon>
        <taxon>Sordariomycetes</taxon>
        <taxon>Hypocreomycetidae</taxon>
        <taxon>Glomerellales</taxon>
        <taxon>Glomerellaceae</taxon>
        <taxon>Colletotrichum</taxon>
        <taxon>Colletotrichum destructivum species complex</taxon>
    </lineage>
</organism>
<comment type="caution">
    <text evidence="2">The sequence shown here is derived from an EMBL/GenBank/DDBJ whole genome shotgun (WGS) entry which is preliminary data.</text>
</comment>
<protein>
    <submittedName>
        <fullName evidence="2">Uncharacterized protein</fullName>
    </submittedName>
</protein>
<dbReference type="Proteomes" id="UP000305883">
    <property type="component" value="Unassembled WGS sequence"/>
</dbReference>
<evidence type="ECO:0000256" key="1">
    <source>
        <dbReference type="SAM" id="MobiDB-lite"/>
    </source>
</evidence>
<evidence type="ECO:0000313" key="3">
    <source>
        <dbReference type="Proteomes" id="UP000305883"/>
    </source>
</evidence>
<reference evidence="2 3" key="1">
    <citation type="journal article" date="2019" name="Genome Biol. Evol.">
        <title>Genomic Plasticity Mediated by Transposable Elements in the Plant Pathogenic Fungus Colletotrichum higginsianum.</title>
        <authorList>
            <person name="Tsushima A."/>
            <person name="Gan P."/>
            <person name="Kumakura N."/>
            <person name="Narusaka M."/>
            <person name="Takano Y."/>
            <person name="Narusaka Y."/>
            <person name="Shirasu K."/>
        </authorList>
    </citation>
    <scope>NUCLEOTIDE SEQUENCE [LARGE SCALE GENOMIC DNA]</scope>
    <source>
        <strain evidence="2 3">MAFF305635-RFP</strain>
    </source>
</reference>
<sequence length="423" mass="48579">MDLDSHNGRRPTPQDVERCCRYLKTTENVSYKTLDKTYSDDTKYQMDYLTELSRYEKDINVAIDRKKYKDAKDLAYLKSNRESVKVQIARIFKILESLNIQFSNDVMAFYEQQTDTDALSTQSRRAQSEEMDQVAQSVIAALQCSNAEDIESVEAPITKENLTLKHDGTVYTHPECMKGVPVRKIDPKHPYWDSSWKDLAPTIENLRRFLTRPNKQPDALEEEIEINRETETILDFLESADFCPYQLVAKKYMMSGEITRGFIIGLAETMQVLKGCKTLDVPPLDWIRQRLQEIITIEGPSFDLTEAFDNFDSDPKYIALRNSNDKRTIGQSKTKVPNDTMKPKETTNDPFTTKRKRTTKELKPRKRKTTQGSAQKSKLAKVTDVQKAQCHASEKGNTTVESNESRCPSEDGDCIVVATRPRH</sequence>
<evidence type="ECO:0000313" key="2">
    <source>
        <dbReference type="EMBL" id="TIC97942.1"/>
    </source>
</evidence>
<name>A0A4T0VYW9_9PEZI</name>
<dbReference type="OrthoDB" id="4800057at2759"/>